<dbReference type="Proteomes" id="UP001652680">
    <property type="component" value="Unassembled WGS sequence"/>
</dbReference>
<dbReference type="Pfam" id="PF07248">
    <property type="entry name" value="DUF1431"/>
    <property type="match status" value="1"/>
</dbReference>
<dbReference type="GeneID" id="108045040"/>
<reference evidence="2" key="1">
    <citation type="journal article" date="2021" name="Elife">
        <title>Highly contiguous assemblies of 101 drosophilid genomes.</title>
        <authorList>
            <person name="Kim B.Y."/>
            <person name="Wang J.R."/>
            <person name="Miller D.E."/>
            <person name="Barmina O."/>
            <person name="Delaney E."/>
            <person name="Thompson A."/>
            <person name="Comeault A.A."/>
            <person name="Peede D."/>
            <person name="D'Agostino E.R."/>
            <person name="Pelaez J."/>
            <person name="Aguilar J.M."/>
            <person name="Haji D."/>
            <person name="Matsunaga T."/>
            <person name="Armstrong E.E."/>
            <person name="Zych M."/>
            <person name="Ogawa Y."/>
            <person name="Stamenkovic-Radak M."/>
            <person name="Jelic M."/>
            <person name="Veselinovic M.S."/>
            <person name="Tanaskovic M."/>
            <person name="Eric P."/>
            <person name="Gao J.J."/>
            <person name="Katoh T.K."/>
            <person name="Toda M.J."/>
            <person name="Watabe H."/>
            <person name="Watada M."/>
            <person name="Davis J.S."/>
            <person name="Moyle L.C."/>
            <person name="Manoli G."/>
            <person name="Bertolini E."/>
            <person name="Kostal V."/>
            <person name="Hawley R.S."/>
            <person name="Takahashi A."/>
            <person name="Jones C.D."/>
            <person name="Price D.K."/>
            <person name="Whiteman N."/>
            <person name="Kopp A."/>
            <person name="Matute D.R."/>
            <person name="Petrov D.A."/>
        </authorList>
    </citation>
    <scope>NUCLEOTIDE SEQUENCE [LARGE SCALE GENOMIC DNA]</scope>
</reference>
<dbReference type="InterPro" id="IPR006611">
    <property type="entry name" value="DUF1431_DROsp"/>
</dbReference>
<sequence>MFLAKSSTGLRPQLLNEAKGLIKSHFSAVTLVNQRHKHSDADKGLQRKCPKHTKEEKAKKCVKYVAANALKPECVPVEALKPRYYRQLNPCKTDKELAVQHPKYLGVYGRCDIPYKPEPYCMDPCDLAERLDDKHYKPSKSLDRDFDQYWVECFFRKQKRCCRKVPPERTQRVEYTKCAAIPKRKQCFMVNPMPCKQEAKEGPCPKFSLCNCPPPFPSTSCKKPLRMGRCRRRQCQYPSFSECQHEELNTRRPVECFCLEVPPLCLVYRYGLLNRRLPCEPPRGATPANPRIVET</sequence>
<proteinExistence type="predicted"/>
<organism evidence="1 2">
    <name type="scientific">Drosophila rhopaloa</name>
    <name type="common">Fruit fly</name>
    <dbReference type="NCBI Taxonomy" id="1041015"/>
    <lineage>
        <taxon>Eukaryota</taxon>
        <taxon>Metazoa</taxon>
        <taxon>Ecdysozoa</taxon>
        <taxon>Arthropoda</taxon>
        <taxon>Hexapoda</taxon>
        <taxon>Insecta</taxon>
        <taxon>Pterygota</taxon>
        <taxon>Neoptera</taxon>
        <taxon>Endopterygota</taxon>
        <taxon>Diptera</taxon>
        <taxon>Brachycera</taxon>
        <taxon>Muscomorpha</taxon>
        <taxon>Ephydroidea</taxon>
        <taxon>Drosophilidae</taxon>
        <taxon>Drosophila</taxon>
        <taxon>Sophophora</taxon>
    </lineage>
</organism>
<evidence type="ECO:0000313" key="2">
    <source>
        <dbReference type="Proteomes" id="UP001652680"/>
    </source>
</evidence>
<dbReference type="SMART" id="SM00689">
    <property type="entry name" value="DM6"/>
    <property type="match status" value="1"/>
</dbReference>
<accession>A0ABM5HFP5</accession>
<keyword evidence="2" id="KW-1185">Reference proteome</keyword>
<protein>
    <submittedName>
        <fullName evidence="1">Uncharacterized protein</fullName>
    </submittedName>
</protein>
<reference evidence="1" key="2">
    <citation type="submission" date="2025-05" db="UniProtKB">
        <authorList>
            <consortium name="EnsemblMetazoa"/>
        </authorList>
    </citation>
    <scope>IDENTIFICATION</scope>
</reference>
<dbReference type="EnsemblMetazoa" id="XM_017124212.2">
    <property type="protein sequence ID" value="XP_016979701.2"/>
    <property type="gene ID" value="LOC108045040"/>
</dbReference>
<evidence type="ECO:0000313" key="1">
    <source>
        <dbReference type="EnsemblMetazoa" id="XP_016979701.2"/>
    </source>
</evidence>
<dbReference type="RefSeq" id="XP_016979701.2">
    <property type="nucleotide sequence ID" value="XM_017124212.2"/>
</dbReference>
<name>A0ABM5HFP5_DRORH</name>
<dbReference type="PANTHER" id="PTHR20977">
    <property type="entry name" value="AT13385P-RELATED"/>
    <property type="match status" value="1"/>
</dbReference>
<dbReference type="PANTHER" id="PTHR20977:SF0">
    <property type="entry name" value="AT13385P-RELATED"/>
    <property type="match status" value="1"/>
</dbReference>